<organism evidence="1 2">
    <name type="scientific">Dinghuibacter silviterrae</name>
    <dbReference type="NCBI Taxonomy" id="1539049"/>
    <lineage>
        <taxon>Bacteria</taxon>
        <taxon>Pseudomonadati</taxon>
        <taxon>Bacteroidota</taxon>
        <taxon>Chitinophagia</taxon>
        <taxon>Chitinophagales</taxon>
        <taxon>Chitinophagaceae</taxon>
        <taxon>Dinghuibacter</taxon>
    </lineage>
</organism>
<dbReference type="AlphaFoldDB" id="A0A4R8DDY2"/>
<accession>A0A4R8DDY2</accession>
<reference evidence="1 2" key="1">
    <citation type="submission" date="2019-03" db="EMBL/GenBank/DDBJ databases">
        <title>Genomic Encyclopedia of Type Strains, Phase IV (KMG-IV): sequencing the most valuable type-strain genomes for metagenomic binning, comparative biology and taxonomic classification.</title>
        <authorList>
            <person name="Goeker M."/>
        </authorList>
    </citation>
    <scope>NUCLEOTIDE SEQUENCE [LARGE SCALE GENOMIC DNA]</scope>
    <source>
        <strain evidence="1 2">DSM 100059</strain>
    </source>
</reference>
<gene>
    <name evidence="1" type="ORF">EDB95_3502</name>
</gene>
<name>A0A4R8DDY2_9BACT</name>
<keyword evidence="2" id="KW-1185">Reference proteome</keyword>
<comment type="caution">
    <text evidence="1">The sequence shown here is derived from an EMBL/GenBank/DDBJ whole genome shotgun (WGS) entry which is preliminary data.</text>
</comment>
<dbReference type="EMBL" id="SODV01000002">
    <property type="protein sequence ID" value="TDW95691.1"/>
    <property type="molecule type" value="Genomic_DNA"/>
</dbReference>
<dbReference type="RefSeq" id="WP_133995296.1">
    <property type="nucleotide sequence ID" value="NZ_SODV01000002.1"/>
</dbReference>
<dbReference type="OrthoDB" id="661524at2"/>
<evidence type="ECO:0000313" key="2">
    <source>
        <dbReference type="Proteomes" id="UP000294498"/>
    </source>
</evidence>
<sequence length="121" mass="12977">MNKNVQDSVIAARPFSASVGEHIGAEAGAKMVKNFYEAHPDQAYGHLIGRDILEKMLAQPGCAGLSIYPAYDDNSNVRTLVFAGVDADGQEILQYSTIQEGGQIVMHDGVVVDHIITTVGF</sequence>
<proteinExistence type="predicted"/>
<dbReference type="Proteomes" id="UP000294498">
    <property type="component" value="Unassembled WGS sequence"/>
</dbReference>
<evidence type="ECO:0000313" key="1">
    <source>
        <dbReference type="EMBL" id="TDW95691.1"/>
    </source>
</evidence>
<protein>
    <submittedName>
        <fullName evidence="1">Uncharacterized protein</fullName>
    </submittedName>
</protein>